<dbReference type="EMBL" id="LUCM01008927">
    <property type="protein sequence ID" value="KAA0187714.1"/>
    <property type="molecule type" value="Genomic_DNA"/>
</dbReference>
<comment type="caution">
    <text evidence="1">The sequence shown here is derived from an EMBL/GenBank/DDBJ whole genome shotgun (WGS) entry which is preliminary data.</text>
</comment>
<keyword evidence="2" id="KW-1185">Reference proteome</keyword>
<dbReference type="Proteomes" id="UP000728185">
    <property type="component" value="Unassembled WGS sequence"/>
</dbReference>
<evidence type="ECO:0000313" key="1">
    <source>
        <dbReference type="EMBL" id="KAA0187714.1"/>
    </source>
</evidence>
<proteinExistence type="predicted"/>
<dbReference type="AlphaFoldDB" id="A0A8E0RP27"/>
<dbReference type="OrthoDB" id="6237317at2759"/>
<accession>A0A8E0RP27</accession>
<gene>
    <name evidence="1" type="ORF">FBUS_09647</name>
</gene>
<reference evidence="1" key="1">
    <citation type="submission" date="2019-05" db="EMBL/GenBank/DDBJ databases">
        <title>Annotation for the trematode Fasciolopsis buski.</title>
        <authorList>
            <person name="Choi Y.-J."/>
        </authorList>
    </citation>
    <scope>NUCLEOTIDE SEQUENCE</scope>
    <source>
        <strain evidence="1">HT</strain>
        <tissue evidence="1">Whole worm</tissue>
    </source>
</reference>
<protein>
    <submittedName>
        <fullName evidence="1">Uncharacterized protein</fullName>
    </submittedName>
</protein>
<evidence type="ECO:0000313" key="2">
    <source>
        <dbReference type="Proteomes" id="UP000728185"/>
    </source>
</evidence>
<organism evidence="1 2">
    <name type="scientific">Fasciolopsis buskii</name>
    <dbReference type="NCBI Taxonomy" id="27845"/>
    <lineage>
        <taxon>Eukaryota</taxon>
        <taxon>Metazoa</taxon>
        <taxon>Spiralia</taxon>
        <taxon>Lophotrochozoa</taxon>
        <taxon>Platyhelminthes</taxon>
        <taxon>Trematoda</taxon>
        <taxon>Digenea</taxon>
        <taxon>Plagiorchiida</taxon>
        <taxon>Echinostomata</taxon>
        <taxon>Echinostomatoidea</taxon>
        <taxon>Fasciolidae</taxon>
        <taxon>Fasciolopsis</taxon>
    </lineage>
</organism>
<sequence length="337" mass="37842">MLDLKRSTGPVTHNGNPLSPTDLDLKNAIINGLHIKLQEPRNWAKEADGSIRFFIAEASAETGLTIHLVHNSTWRYLVLAGRQWQEGSLVAVRVLWSNNAFENGILVSSQSVSAVNPHRQLRTFNLVYACKSAPSNQNERYLSVSRAQDTATFWMPHCVDNLRSNDLLPFRLLLARDLFSDLFKAFGAAKLGISRFANSRHTRRDQTAWPEESDIGKHLVYVQSIRLSAGSGGPKGGGLIDELRLGVSHSHFPGDQKVKGNFPTELLFHEYRFIAASLWFRRNQRPDGTWTVPVVRNFRGRGPIKPGWPSAMGQGQFAFILFHLKPSARNSITYPYV</sequence>
<name>A0A8E0RP27_9TREM</name>